<comment type="caution">
    <text evidence="2">The sequence shown here is derived from an EMBL/GenBank/DDBJ whole genome shotgun (WGS) entry which is preliminary data.</text>
</comment>
<proteinExistence type="predicted"/>
<dbReference type="InterPro" id="IPR000182">
    <property type="entry name" value="GNAT_dom"/>
</dbReference>
<dbReference type="Gene3D" id="3.40.630.30">
    <property type="match status" value="1"/>
</dbReference>
<name>A0A4Q0VSD1_9BACI</name>
<organism evidence="2 3">
    <name type="scientific">Anaerobacillus alkaliphilus</name>
    <dbReference type="NCBI Taxonomy" id="1548597"/>
    <lineage>
        <taxon>Bacteria</taxon>
        <taxon>Bacillati</taxon>
        <taxon>Bacillota</taxon>
        <taxon>Bacilli</taxon>
        <taxon>Bacillales</taxon>
        <taxon>Bacillaceae</taxon>
        <taxon>Anaerobacillus</taxon>
    </lineage>
</organism>
<gene>
    <name evidence="2" type="ORF">DS745_18575</name>
</gene>
<evidence type="ECO:0000259" key="1">
    <source>
        <dbReference type="PROSITE" id="PS51186"/>
    </source>
</evidence>
<dbReference type="GO" id="GO:0016747">
    <property type="term" value="F:acyltransferase activity, transferring groups other than amino-acyl groups"/>
    <property type="evidence" value="ECO:0007669"/>
    <property type="project" value="InterPro"/>
</dbReference>
<dbReference type="EMBL" id="QOUX01000046">
    <property type="protein sequence ID" value="RXI98330.1"/>
    <property type="molecule type" value="Genomic_DNA"/>
</dbReference>
<evidence type="ECO:0000313" key="2">
    <source>
        <dbReference type="EMBL" id="RXI98330.1"/>
    </source>
</evidence>
<evidence type="ECO:0000313" key="3">
    <source>
        <dbReference type="Proteomes" id="UP000290649"/>
    </source>
</evidence>
<accession>A0A4Q0VSD1</accession>
<keyword evidence="2" id="KW-0808">Transferase</keyword>
<dbReference type="Proteomes" id="UP000290649">
    <property type="component" value="Unassembled WGS sequence"/>
</dbReference>
<keyword evidence="3" id="KW-1185">Reference proteome</keyword>
<dbReference type="PANTHER" id="PTHR43072">
    <property type="entry name" value="N-ACETYLTRANSFERASE"/>
    <property type="match status" value="1"/>
</dbReference>
<dbReference type="PROSITE" id="PS51186">
    <property type="entry name" value="GNAT"/>
    <property type="match status" value="1"/>
</dbReference>
<reference evidence="2 3" key="1">
    <citation type="journal article" date="2019" name="Int. J. Syst. Evol. Microbiol.">
        <title>Anaerobacillus alkaliphilus sp. nov., a novel alkaliphilic and moderately halophilic bacterium.</title>
        <authorList>
            <person name="Borsodi A.K."/>
            <person name="Aszalos J.M."/>
            <person name="Bihari P."/>
            <person name="Nagy I."/>
            <person name="Schumann P."/>
            <person name="Sproer C."/>
            <person name="Kovacs A.L."/>
            <person name="Boka K."/>
            <person name="Dobosy P."/>
            <person name="Ovari M."/>
            <person name="Szili-Kovacs T."/>
            <person name="Toth E."/>
        </authorList>
    </citation>
    <scope>NUCLEOTIDE SEQUENCE [LARGE SCALE GENOMIC DNA]</scope>
    <source>
        <strain evidence="2 3">B16-10</strain>
    </source>
</reference>
<protein>
    <submittedName>
        <fullName evidence="2">GNAT family N-acetyltransferase</fullName>
    </submittedName>
</protein>
<sequence>MQYVDMKRVVVMGAIIPHEFITRNGNRVILRTGSPRDAGAIVKLSYDVIKENDTLITTVEEFTVTEEQQREFIFFYNEDPSNLIIVAEHNQNIIGLLTFQRGMFQKYAHHGTVGMIVNKNWRGNGIGKALLTTLIHWAEFHPLLEKLCLEVLASNNHAIALYKSVGFIEEGRQRNQVKTFDGSYDDIVLMGKLLDRSMYF</sequence>
<feature type="domain" description="N-acetyltransferase" evidence="1">
    <location>
        <begin position="28"/>
        <end position="195"/>
    </location>
</feature>
<dbReference type="InterPro" id="IPR016181">
    <property type="entry name" value="Acyl_CoA_acyltransferase"/>
</dbReference>
<dbReference type="Pfam" id="PF00583">
    <property type="entry name" value="Acetyltransf_1"/>
    <property type="match status" value="1"/>
</dbReference>
<dbReference type="SUPFAM" id="SSF55729">
    <property type="entry name" value="Acyl-CoA N-acyltransferases (Nat)"/>
    <property type="match status" value="1"/>
</dbReference>
<dbReference type="CDD" id="cd04301">
    <property type="entry name" value="NAT_SF"/>
    <property type="match status" value="1"/>
</dbReference>
<dbReference type="AlphaFoldDB" id="A0A4Q0VSD1"/>